<evidence type="ECO:0000313" key="6">
    <source>
        <dbReference type="EMBL" id="MBW4548330.1"/>
    </source>
</evidence>
<dbReference type="Gene3D" id="2.130.10.10">
    <property type="entry name" value="YVTN repeat-like/Quinoprotein amine dehydrogenase"/>
    <property type="match status" value="3"/>
</dbReference>
<organism evidence="6 7">
    <name type="scientific">Symplocastrum torsivum CPER-KK1</name>
    <dbReference type="NCBI Taxonomy" id="450513"/>
    <lineage>
        <taxon>Bacteria</taxon>
        <taxon>Bacillati</taxon>
        <taxon>Cyanobacteriota</taxon>
        <taxon>Cyanophyceae</taxon>
        <taxon>Oscillatoriophycideae</taxon>
        <taxon>Oscillatoriales</taxon>
        <taxon>Microcoleaceae</taxon>
        <taxon>Symplocastrum</taxon>
    </lineage>
</organism>
<evidence type="ECO:0000313" key="7">
    <source>
        <dbReference type="Proteomes" id="UP000753908"/>
    </source>
</evidence>
<protein>
    <submittedName>
        <fullName evidence="6">WD40 repeat domain-containing protein</fullName>
    </submittedName>
</protein>
<feature type="repeat" description="WD" evidence="3">
    <location>
        <begin position="673"/>
        <end position="704"/>
    </location>
</feature>
<accession>A0A951PQT6</accession>
<gene>
    <name evidence="6" type="ORF">KME25_28400</name>
</gene>
<evidence type="ECO:0000256" key="3">
    <source>
        <dbReference type="PROSITE-ProRule" id="PRU00221"/>
    </source>
</evidence>
<dbReference type="InterPro" id="IPR027417">
    <property type="entry name" value="P-loop_NTPase"/>
</dbReference>
<dbReference type="SMART" id="SM00320">
    <property type="entry name" value="WD40"/>
    <property type="match status" value="7"/>
</dbReference>
<feature type="repeat" description="WD" evidence="3">
    <location>
        <begin position="798"/>
        <end position="839"/>
    </location>
</feature>
<dbReference type="PROSITE" id="PS50294">
    <property type="entry name" value="WD_REPEATS_REGION"/>
    <property type="match status" value="7"/>
</dbReference>
<name>A0A951PQT6_9CYAN</name>
<dbReference type="InterPro" id="IPR011659">
    <property type="entry name" value="WD40"/>
</dbReference>
<dbReference type="Pfam" id="PF07676">
    <property type="entry name" value="PD40"/>
    <property type="match status" value="1"/>
</dbReference>
<dbReference type="PROSITE" id="PS00678">
    <property type="entry name" value="WD_REPEATS_1"/>
    <property type="match status" value="5"/>
</dbReference>
<feature type="repeat" description="WD" evidence="3">
    <location>
        <begin position="632"/>
        <end position="662"/>
    </location>
</feature>
<dbReference type="PANTHER" id="PTHR22847:SF637">
    <property type="entry name" value="WD REPEAT DOMAIN 5B"/>
    <property type="match status" value="1"/>
</dbReference>
<feature type="domain" description="Novel STAND NTPase 1" evidence="4">
    <location>
        <begin position="110"/>
        <end position="506"/>
    </location>
</feature>
<keyword evidence="1 3" id="KW-0853">WD repeat</keyword>
<sequence length="968" mass="106858">MSNSSISLTTDDATNRFPSLASLRAAHSELLKRHRETGSTPELLAEMEEFIYRGRATGALLDTDEDRWASQSLLDYWSAILYRAGREPPDATLAEFDPALAPELDDARCPYLGLEAFREEKSNLFYGRQRLLEKLVNHLKRNRLLAVVASSGSGKSSVVLGGLLPKLKVGVLSGSENWHYYLPMVPGVNPLENLARLTQPHDIKATECLQQQVESFQKDPNHLTKLSNEFGNRPSVLVVDQFEEAFTLCRDDNVRQAFIDNLIGLIQSPRVRHTVILTMRTDFESQVAWVPVFKDLFEQAQVRVTALDASELREAIEKPAELVGLKFEEGLVEALLQDVLGEPAALPLLQFTLLKLWDNRERNRVTWETYKRLGGGRQALARSADEFYEQLIPEEQVTVKRILLRMVRPTEGLEVTSNRIQRKTLYQAGEARDRVDRVLDKLIQSRLVRLTEGDTPDDAQVEVAHEALVRNWPRLVNWLEDERVNMRQRLRLTIAAEEWKARGKDRSALLRGALLGDAQKYEALNELEKEFIRHSERAELNNRRLILATVTGVFVALAGLTTFAFIQKSIAERKLIEVTLLQQADKVKALLSIAPEDGLVFAIQVVGLSQSELGWVLTPVQDSLRKAIEVAIFNHQGSAASVAFSPDGKIIATAAADGNVRLSELNGKLIATLRDHQAAVTSVAFSPDGQILATASADKTVKLWTREGKLIATLRGHTDTVTSVAFSPDGKIIATASADGTVKLWNTATGKEIATLKGHSNAVTSVAFSPDGKIIATASADGIVKLWNTTTGKEIKTLNGATDSVTTVAVSPDGKTIASGSADKTVKLWNTTTGKEIKTLVGHTDFVTAVAFSPDGKYIASASLDGTIRLWNLLSGTFVRTFYNSRGAVTAVAFSPDGKTIVSSSRDGISRLWNLQDEPVGKLSPDDWKTLLEVACNNLRERPVFVKPQNNTAKEAKSTCQKYVWNTN</sequence>
<evidence type="ECO:0000256" key="2">
    <source>
        <dbReference type="ARBA" id="ARBA00022737"/>
    </source>
</evidence>
<dbReference type="AlphaFoldDB" id="A0A951PQT6"/>
<dbReference type="InterPro" id="IPR001680">
    <property type="entry name" value="WD40_rpt"/>
</dbReference>
<dbReference type="Pfam" id="PF00400">
    <property type="entry name" value="WD40"/>
    <property type="match status" value="2"/>
</dbReference>
<dbReference type="PANTHER" id="PTHR22847">
    <property type="entry name" value="WD40 REPEAT PROTEIN"/>
    <property type="match status" value="1"/>
</dbReference>
<dbReference type="PRINTS" id="PR00320">
    <property type="entry name" value="GPROTEINBRPT"/>
</dbReference>
<dbReference type="InterPro" id="IPR019775">
    <property type="entry name" value="WD40_repeat_CS"/>
</dbReference>
<dbReference type="SUPFAM" id="SSF50978">
    <property type="entry name" value="WD40 repeat-like"/>
    <property type="match status" value="1"/>
</dbReference>
<reference evidence="6" key="2">
    <citation type="journal article" date="2022" name="Microbiol. Resour. Announc.">
        <title>Metagenome Sequencing to Explore Phylogenomics of Terrestrial Cyanobacteria.</title>
        <authorList>
            <person name="Ward R.D."/>
            <person name="Stajich J.E."/>
            <person name="Johansen J.R."/>
            <person name="Huntemann M."/>
            <person name="Clum A."/>
            <person name="Foster B."/>
            <person name="Foster B."/>
            <person name="Roux S."/>
            <person name="Palaniappan K."/>
            <person name="Varghese N."/>
            <person name="Mukherjee S."/>
            <person name="Reddy T.B.K."/>
            <person name="Daum C."/>
            <person name="Copeland A."/>
            <person name="Chen I.A."/>
            <person name="Ivanova N.N."/>
            <person name="Kyrpides N.C."/>
            <person name="Shapiro N."/>
            <person name="Eloe-Fadrosh E.A."/>
            <person name="Pietrasiak N."/>
        </authorList>
    </citation>
    <scope>NUCLEOTIDE SEQUENCE</scope>
    <source>
        <strain evidence="6">CPER-KK1</strain>
    </source>
</reference>
<dbReference type="InterPro" id="IPR015943">
    <property type="entry name" value="WD40/YVTN_repeat-like_dom_sf"/>
</dbReference>
<dbReference type="Proteomes" id="UP000753908">
    <property type="component" value="Unassembled WGS sequence"/>
</dbReference>
<feature type="repeat" description="WD" evidence="3">
    <location>
        <begin position="756"/>
        <end position="797"/>
    </location>
</feature>
<feature type="repeat" description="WD" evidence="3">
    <location>
        <begin position="840"/>
        <end position="881"/>
    </location>
</feature>
<dbReference type="InterPro" id="IPR020472">
    <property type="entry name" value="WD40_PAC1"/>
</dbReference>
<evidence type="ECO:0000256" key="1">
    <source>
        <dbReference type="ARBA" id="ARBA00022574"/>
    </source>
</evidence>
<evidence type="ECO:0000259" key="4">
    <source>
        <dbReference type="Pfam" id="PF20703"/>
    </source>
</evidence>
<feature type="repeat" description="WD" evidence="3">
    <location>
        <begin position="714"/>
        <end position="755"/>
    </location>
</feature>
<evidence type="ECO:0000259" key="5">
    <source>
        <dbReference type="Pfam" id="PF23414"/>
    </source>
</evidence>
<dbReference type="PROSITE" id="PS50082">
    <property type="entry name" value="WD_REPEATS_2"/>
    <property type="match status" value="7"/>
</dbReference>
<dbReference type="InterPro" id="IPR049052">
    <property type="entry name" value="nSTAND1"/>
</dbReference>
<dbReference type="Pfam" id="PF20703">
    <property type="entry name" value="nSTAND1"/>
    <property type="match status" value="1"/>
</dbReference>
<dbReference type="InterPro" id="IPR036322">
    <property type="entry name" value="WD40_repeat_dom_sf"/>
</dbReference>
<dbReference type="Pfam" id="PF23414">
    <property type="entry name" value="Beta-prop_EML_2"/>
    <property type="match status" value="1"/>
</dbReference>
<feature type="domain" description="EML-like second beta-propeller" evidence="5">
    <location>
        <begin position="733"/>
        <end position="880"/>
    </location>
</feature>
<keyword evidence="2" id="KW-0677">Repeat</keyword>
<dbReference type="InterPro" id="IPR055442">
    <property type="entry name" value="Beta-prop_EML-like_2nd"/>
</dbReference>
<feature type="repeat" description="WD" evidence="3">
    <location>
        <begin position="882"/>
        <end position="916"/>
    </location>
</feature>
<dbReference type="CDD" id="cd00200">
    <property type="entry name" value="WD40"/>
    <property type="match status" value="1"/>
</dbReference>
<reference evidence="6" key="1">
    <citation type="submission" date="2021-05" db="EMBL/GenBank/DDBJ databases">
        <authorList>
            <person name="Pietrasiak N."/>
            <person name="Ward R."/>
            <person name="Stajich J.E."/>
            <person name="Kurbessoian T."/>
        </authorList>
    </citation>
    <scope>NUCLEOTIDE SEQUENCE</scope>
    <source>
        <strain evidence="6">CPER-KK1</strain>
    </source>
</reference>
<comment type="caution">
    <text evidence="6">The sequence shown here is derived from an EMBL/GenBank/DDBJ whole genome shotgun (WGS) entry which is preliminary data.</text>
</comment>
<dbReference type="EMBL" id="JAHHIF010000059">
    <property type="protein sequence ID" value="MBW4548330.1"/>
    <property type="molecule type" value="Genomic_DNA"/>
</dbReference>
<dbReference type="SUPFAM" id="SSF52540">
    <property type="entry name" value="P-loop containing nucleoside triphosphate hydrolases"/>
    <property type="match status" value="1"/>
</dbReference>
<proteinExistence type="predicted"/>